<dbReference type="Proteomes" id="UP000499080">
    <property type="component" value="Unassembled WGS sequence"/>
</dbReference>
<organism evidence="1 2">
    <name type="scientific">Araneus ventricosus</name>
    <name type="common">Orbweaver spider</name>
    <name type="synonym">Epeira ventricosa</name>
    <dbReference type="NCBI Taxonomy" id="182803"/>
    <lineage>
        <taxon>Eukaryota</taxon>
        <taxon>Metazoa</taxon>
        <taxon>Ecdysozoa</taxon>
        <taxon>Arthropoda</taxon>
        <taxon>Chelicerata</taxon>
        <taxon>Arachnida</taxon>
        <taxon>Araneae</taxon>
        <taxon>Araneomorphae</taxon>
        <taxon>Entelegynae</taxon>
        <taxon>Araneoidea</taxon>
        <taxon>Araneidae</taxon>
        <taxon>Araneus</taxon>
    </lineage>
</organism>
<evidence type="ECO:0000313" key="1">
    <source>
        <dbReference type="EMBL" id="GBN41808.1"/>
    </source>
</evidence>
<dbReference type="EMBL" id="BGPR01009712">
    <property type="protein sequence ID" value="GBN41808.1"/>
    <property type="molecule type" value="Genomic_DNA"/>
</dbReference>
<dbReference type="OrthoDB" id="4843387at2759"/>
<proteinExistence type="predicted"/>
<keyword evidence="2" id="KW-1185">Reference proteome</keyword>
<accession>A0A4Y2NQJ3</accession>
<protein>
    <submittedName>
        <fullName evidence="1">Uncharacterized protein</fullName>
    </submittedName>
</protein>
<comment type="caution">
    <text evidence="1">The sequence shown here is derived from an EMBL/GenBank/DDBJ whole genome shotgun (WGS) entry which is preliminary data.</text>
</comment>
<evidence type="ECO:0000313" key="2">
    <source>
        <dbReference type="Proteomes" id="UP000499080"/>
    </source>
</evidence>
<gene>
    <name evidence="1" type="ORF">AVEN_22458_1</name>
</gene>
<dbReference type="AlphaFoldDB" id="A0A4Y2NQJ3"/>
<name>A0A4Y2NQJ3_ARAVE</name>
<sequence>MVSGCSTFFGVGSLVPIDTTYHLNNSMLPTLWQQFGEDTCFNIIVFLFSKEELCRVGLLTWMFRNWTGLLRVWISVPQYTCWRKWNAVLELDHNAPHKRQSLPVLFLQGWSAILAEEIPKTSG</sequence>
<reference evidence="1 2" key="1">
    <citation type="journal article" date="2019" name="Sci. Rep.">
        <title>Orb-weaving spider Araneus ventricosus genome elucidates the spidroin gene catalogue.</title>
        <authorList>
            <person name="Kono N."/>
            <person name="Nakamura H."/>
            <person name="Ohtoshi R."/>
            <person name="Moran D.A.P."/>
            <person name="Shinohara A."/>
            <person name="Yoshida Y."/>
            <person name="Fujiwara M."/>
            <person name="Mori M."/>
            <person name="Tomita M."/>
            <person name="Arakawa K."/>
        </authorList>
    </citation>
    <scope>NUCLEOTIDE SEQUENCE [LARGE SCALE GENOMIC DNA]</scope>
</reference>